<dbReference type="UniPathway" id="UPA00164"/>
<evidence type="ECO:0000256" key="6">
    <source>
        <dbReference type="ARBA" id="ARBA00022600"/>
    </source>
</evidence>
<dbReference type="EMBL" id="PKGS01000009">
    <property type="protein sequence ID" value="PKZ15133.1"/>
    <property type="molecule type" value="Genomic_DNA"/>
</dbReference>
<dbReference type="Pfam" id="PF02922">
    <property type="entry name" value="CBM_48"/>
    <property type="match status" value="1"/>
</dbReference>
<evidence type="ECO:0000313" key="14">
    <source>
        <dbReference type="EMBL" id="PKZ15133.1"/>
    </source>
</evidence>
<dbReference type="InterPro" id="IPR037439">
    <property type="entry name" value="Branching_enzy"/>
</dbReference>
<keyword evidence="15" id="KW-1185">Reference proteome</keyword>
<dbReference type="CDD" id="cd11322">
    <property type="entry name" value="AmyAc_Glg_BE"/>
    <property type="match status" value="1"/>
</dbReference>
<evidence type="ECO:0000256" key="9">
    <source>
        <dbReference type="ARBA" id="ARBA00023056"/>
    </source>
</evidence>
<dbReference type="Pfam" id="PF00128">
    <property type="entry name" value="Alpha-amylase"/>
    <property type="match status" value="2"/>
</dbReference>
<keyword evidence="6" id="KW-0321">Glycogen metabolism</keyword>
<dbReference type="AlphaFoldDB" id="A0A2I1M4R9"/>
<evidence type="ECO:0000256" key="1">
    <source>
        <dbReference type="ARBA" id="ARBA00000826"/>
    </source>
</evidence>
<dbReference type="InterPro" id="IPR006048">
    <property type="entry name" value="A-amylase/branching_C"/>
</dbReference>
<dbReference type="Pfam" id="PF02806">
    <property type="entry name" value="Alpha-amylase_C"/>
    <property type="match status" value="1"/>
</dbReference>
<proteinExistence type="inferred from homology"/>
<comment type="similarity">
    <text evidence="4">Belongs to the glycosyl hydrolase 13 family. GlgB subfamily.</text>
</comment>
<dbReference type="EC" id="2.4.1.18" evidence="5 11"/>
<dbReference type="GO" id="GO:0005978">
    <property type="term" value="P:glycogen biosynthetic process"/>
    <property type="evidence" value="ECO:0007669"/>
    <property type="project" value="UniProtKB-UniRule"/>
</dbReference>
<dbReference type="GO" id="GO:0043169">
    <property type="term" value="F:cation binding"/>
    <property type="evidence" value="ECO:0007669"/>
    <property type="project" value="InterPro"/>
</dbReference>
<organism evidence="14 15">
    <name type="scientific">Anaerococcus octavius</name>
    <dbReference type="NCBI Taxonomy" id="54007"/>
    <lineage>
        <taxon>Bacteria</taxon>
        <taxon>Bacillati</taxon>
        <taxon>Bacillota</taxon>
        <taxon>Tissierellia</taxon>
        <taxon>Tissierellales</taxon>
        <taxon>Peptoniphilaceae</taxon>
        <taxon>Anaerococcus</taxon>
    </lineage>
</organism>
<feature type="active site" description="Proton donor" evidence="12">
    <location>
        <position position="340"/>
    </location>
</feature>
<dbReference type="InterPro" id="IPR044143">
    <property type="entry name" value="GlgB_N_E_set_prok"/>
</dbReference>
<comment type="function">
    <text evidence="2">Catalyzes the formation of the alpha-1,6-glucosidic linkages in glycogen by scission of a 1,4-alpha-linked oligosaccharide from growing alpha-1,4-glucan chains and the subsequent attachment of the oligosaccharide to the alpha-1,6 position.</text>
</comment>
<dbReference type="InterPro" id="IPR014756">
    <property type="entry name" value="Ig_E-set"/>
</dbReference>
<dbReference type="GO" id="GO:0004553">
    <property type="term" value="F:hydrolase activity, hydrolyzing O-glycosyl compounds"/>
    <property type="evidence" value="ECO:0007669"/>
    <property type="project" value="InterPro"/>
</dbReference>
<dbReference type="InterPro" id="IPR004193">
    <property type="entry name" value="Glyco_hydro_13_N"/>
</dbReference>
<keyword evidence="10" id="KW-0119">Carbohydrate metabolism</keyword>
<dbReference type="InterPro" id="IPR013783">
    <property type="entry name" value="Ig-like_fold"/>
</dbReference>
<dbReference type="SUPFAM" id="SSF51011">
    <property type="entry name" value="Glycosyl hydrolase domain"/>
    <property type="match status" value="1"/>
</dbReference>
<evidence type="ECO:0000256" key="8">
    <source>
        <dbReference type="ARBA" id="ARBA00022679"/>
    </source>
</evidence>
<dbReference type="PANTHER" id="PTHR43651">
    <property type="entry name" value="1,4-ALPHA-GLUCAN-BRANCHING ENZYME"/>
    <property type="match status" value="1"/>
</dbReference>
<reference evidence="14 15" key="1">
    <citation type="submission" date="2017-12" db="EMBL/GenBank/DDBJ databases">
        <title>Phylogenetic diversity of female urinary microbiome.</title>
        <authorList>
            <person name="Thomas-White K."/>
            <person name="Wolfe A.J."/>
        </authorList>
    </citation>
    <scope>NUCLEOTIDE SEQUENCE [LARGE SCALE GENOMIC DNA]</scope>
    <source>
        <strain evidence="14 15">UMB0119</strain>
    </source>
</reference>
<dbReference type="SUPFAM" id="SSF51445">
    <property type="entry name" value="(Trans)glycosidases"/>
    <property type="match status" value="1"/>
</dbReference>
<dbReference type="InterPro" id="IPR017853">
    <property type="entry name" value="GH"/>
</dbReference>
<evidence type="ECO:0000256" key="2">
    <source>
        <dbReference type="ARBA" id="ARBA00002953"/>
    </source>
</evidence>
<keyword evidence="7" id="KW-0328">Glycosyltransferase</keyword>
<dbReference type="InterPro" id="IPR006047">
    <property type="entry name" value="GH13_cat_dom"/>
</dbReference>
<dbReference type="SMART" id="SM00642">
    <property type="entry name" value="Aamy"/>
    <property type="match status" value="1"/>
</dbReference>
<dbReference type="InterPro" id="IPR006407">
    <property type="entry name" value="GlgB"/>
</dbReference>
<dbReference type="NCBIfam" id="TIGR01515">
    <property type="entry name" value="branching_enzym"/>
    <property type="match status" value="1"/>
</dbReference>
<evidence type="ECO:0000256" key="5">
    <source>
        <dbReference type="ARBA" id="ARBA00012541"/>
    </source>
</evidence>
<comment type="catalytic activity">
    <reaction evidence="1">
        <text>Transfers a segment of a (1-&gt;4)-alpha-D-glucan chain to a primary hydroxy group in a similar glucan chain.</text>
        <dbReference type="EC" id="2.4.1.18"/>
    </reaction>
</comment>
<dbReference type="Gene3D" id="2.60.40.10">
    <property type="entry name" value="Immunoglobulins"/>
    <property type="match status" value="1"/>
</dbReference>
<dbReference type="Proteomes" id="UP000234335">
    <property type="component" value="Unassembled WGS sequence"/>
</dbReference>
<keyword evidence="9" id="KW-0320">Glycogen biosynthesis</keyword>
<feature type="active site" description="Nucleophile" evidence="12">
    <location>
        <position position="297"/>
    </location>
</feature>
<dbReference type="InterPro" id="IPR013780">
    <property type="entry name" value="Glyco_hydro_b"/>
</dbReference>
<evidence type="ECO:0000256" key="3">
    <source>
        <dbReference type="ARBA" id="ARBA00004964"/>
    </source>
</evidence>
<dbReference type="Gene3D" id="3.20.20.80">
    <property type="entry name" value="Glycosidases"/>
    <property type="match status" value="1"/>
</dbReference>
<dbReference type="PANTHER" id="PTHR43651:SF3">
    <property type="entry name" value="1,4-ALPHA-GLUCAN-BRANCHING ENZYME"/>
    <property type="match status" value="1"/>
</dbReference>
<evidence type="ECO:0000256" key="11">
    <source>
        <dbReference type="NCBIfam" id="TIGR01515"/>
    </source>
</evidence>
<feature type="domain" description="Glycosyl hydrolase family 13 catalytic" evidence="13">
    <location>
        <begin position="143"/>
        <end position="499"/>
    </location>
</feature>
<comment type="pathway">
    <text evidence="3">Glycan biosynthesis; glycogen biosynthesis.</text>
</comment>
<dbReference type="GO" id="GO:0005829">
    <property type="term" value="C:cytosol"/>
    <property type="evidence" value="ECO:0007669"/>
    <property type="project" value="TreeGrafter"/>
</dbReference>
<comment type="caution">
    <text evidence="14">The sequence shown here is derived from an EMBL/GenBank/DDBJ whole genome shotgun (WGS) entry which is preliminary data.</text>
</comment>
<dbReference type="SUPFAM" id="SSF81296">
    <property type="entry name" value="E set domains"/>
    <property type="match status" value="1"/>
</dbReference>
<evidence type="ECO:0000259" key="13">
    <source>
        <dbReference type="SMART" id="SM00642"/>
    </source>
</evidence>
<dbReference type="RefSeq" id="WP_101540877.1">
    <property type="nucleotide sequence ID" value="NZ_PKGS01000009.1"/>
</dbReference>
<protein>
    <recommendedName>
        <fullName evidence="5 11">1,4-alpha-glucan branching enzyme</fullName>
        <ecNumber evidence="5 11">2.4.1.18</ecNumber>
    </recommendedName>
</protein>
<dbReference type="PIRSF" id="PIRSF000463">
    <property type="entry name" value="GlgB"/>
    <property type="match status" value="1"/>
</dbReference>
<dbReference type="NCBIfam" id="NF008967">
    <property type="entry name" value="PRK12313.1"/>
    <property type="match status" value="1"/>
</dbReference>
<evidence type="ECO:0000256" key="4">
    <source>
        <dbReference type="ARBA" id="ARBA00009000"/>
    </source>
</evidence>
<dbReference type="GO" id="GO:0003844">
    <property type="term" value="F:1,4-alpha-glucan branching enzyme activity"/>
    <property type="evidence" value="ECO:0007669"/>
    <property type="project" value="UniProtKB-UniRule"/>
</dbReference>
<accession>A0A2I1M4R9</accession>
<name>A0A2I1M4R9_9FIRM</name>
<evidence type="ECO:0000256" key="10">
    <source>
        <dbReference type="ARBA" id="ARBA00023277"/>
    </source>
</evidence>
<evidence type="ECO:0000256" key="12">
    <source>
        <dbReference type="PIRSR" id="PIRSR000463-1"/>
    </source>
</evidence>
<evidence type="ECO:0000313" key="15">
    <source>
        <dbReference type="Proteomes" id="UP000234335"/>
    </source>
</evidence>
<sequence length="605" mass="71745">MEINIIESDHNEIKNYIYGNASNGHEIFGAIAYEDGYIFRVYAPNADQIFIKGDFTDWHNYEMTKNPEFGYFYAFLNARIGDYYKYVVVKNGNWVEHTDPFAKAMDHEGDFATQIVNESYKFDDEQFIKNRSKNFDKAMNIYEVHIGSWLRYGQNINFLDIVDKLIEHIKKMNYTHVEIMPVTEYPFYPSWGYQSTGFFATSSRYGRPEDFKKFIDLMHQNGIGVILDVVAVHFANDYYGLKTFDGTHLYESPYEGLTYSEWGSINFDYSKGHVRSFMKSCFSYWIENFHLDGIRVDAVSYMIYYNGNENRGVHQDNIKFISDLNKTLATNHPDVMLIAEDSSSYPLVTNKNSDDGLAFDYKWDMGWMNDTIKYFEVDSYNRSMYHNKITFSMFYFYNERFLLPLSHDEVVHLKKPMISKMNGDYYDKFKQLKLLNTYQMTHPGKKLNFMGNEIATFDEWNENESINWPIQNYPIHDDFNRYIKDLNFIYKNNPAFYARDYYDDGFKWIVVDDTNTSVFAYERRSANSRFLVVLNMANVYHGGYEFMYDENLIFREKINSFNNAYGGDKGAYRQIEIRKGEVLKLELWEYEAAVFEIFKKNEKTN</sequence>
<gene>
    <name evidence="14" type="ORF">CYJ34_08615</name>
</gene>
<keyword evidence="8" id="KW-0808">Transferase</keyword>
<dbReference type="CDD" id="cd02855">
    <property type="entry name" value="E_set_GBE_prok_N"/>
    <property type="match status" value="1"/>
</dbReference>
<evidence type="ECO:0000256" key="7">
    <source>
        <dbReference type="ARBA" id="ARBA00022676"/>
    </source>
</evidence>
<dbReference type="Gene3D" id="2.60.40.1180">
    <property type="entry name" value="Golgi alpha-mannosidase II"/>
    <property type="match status" value="1"/>
</dbReference>